<dbReference type="Proteomes" id="UP000694906">
    <property type="component" value="Unplaced"/>
</dbReference>
<dbReference type="GeneID" id="101711936"/>
<dbReference type="Pfam" id="PF00067">
    <property type="entry name" value="p450"/>
    <property type="match status" value="2"/>
</dbReference>
<dbReference type="PANTHER" id="PTHR24300">
    <property type="entry name" value="CYTOCHROME P450 508A4-RELATED"/>
    <property type="match status" value="1"/>
</dbReference>
<evidence type="ECO:0000256" key="5">
    <source>
        <dbReference type="ARBA" id="ARBA00022824"/>
    </source>
</evidence>
<evidence type="ECO:0000256" key="6">
    <source>
        <dbReference type="ARBA" id="ARBA00022848"/>
    </source>
</evidence>
<keyword evidence="6 11" id="KW-0492">Microsome</keyword>
<dbReference type="InterPro" id="IPR008068">
    <property type="entry name" value="Cyt_P450_E_grp-I_CYP2B-like"/>
</dbReference>
<evidence type="ECO:0000313" key="12">
    <source>
        <dbReference type="Proteomes" id="UP000694906"/>
    </source>
</evidence>
<dbReference type="InterPro" id="IPR002401">
    <property type="entry name" value="Cyt_P450_E_grp-I"/>
</dbReference>
<dbReference type="SUPFAM" id="SSF48264">
    <property type="entry name" value="Cytochrome P450"/>
    <property type="match status" value="2"/>
</dbReference>
<comment type="similarity">
    <text evidence="2 11">Belongs to the cytochrome P450 family.</text>
</comment>
<protein>
    <recommendedName>
        <fullName evidence="11">Cytochrome P450</fullName>
        <ecNumber evidence="11">1.14.14.1</ecNumber>
    </recommendedName>
</protein>
<evidence type="ECO:0000256" key="1">
    <source>
        <dbReference type="ARBA" id="ARBA00001971"/>
    </source>
</evidence>
<dbReference type="PANTHER" id="PTHR24300:SF406">
    <property type="entry name" value="CYTOCHROME P450 2B6"/>
    <property type="match status" value="1"/>
</dbReference>
<keyword evidence="9 11" id="KW-0503">Monooxygenase</keyword>
<comment type="catalytic activity">
    <reaction evidence="11">
        <text>an organic molecule + reduced [NADPH--hemoprotein reductase] + O2 = an alcohol + oxidized [NADPH--hemoprotein reductase] + H2O + H(+)</text>
        <dbReference type="Rhea" id="RHEA:17149"/>
        <dbReference type="Rhea" id="RHEA-COMP:11964"/>
        <dbReference type="Rhea" id="RHEA-COMP:11965"/>
        <dbReference type="ChEBI" id="CHEBI:15377"/>
        <dbReference type="ChEBI" id="CHEBI:15378"/>
        <dbReference type="ChEBI" id="CHEBI:15379"/>
        <dbReference type="ChEBI" id="CHEBI:30879"/>
        <dbReference type="ChEBI" id="CHEBI:57618"/>
        <dbReference type="ChEBI" id="CHEBI:58210"/>
        <dbReference type="ChEBI" id="CHEBI:142491"/>
        <dbReference type="EC" id="1.14.14.1"/>
    </reaction>
</comment>
<dbReference type="InterPro" id="IPR050182">
    <property type="entry name" value="Cytochrome_P450_fam2"/>
</dbReference>
<evidence type="ECO:0000256" key="10">
    <source>
        <dbReference type="ARBA" id="ARBA00023136"/>
    </source>
</evidence>
<dbReference type="GO" id="GO:0008392">
    <property type="term" value="F:arachidonate epoxygenase activity"/>
    <property type="evidence" value="ECO:0007669"/>
    <property type="project" value="TreeGrafter"/>
</dbReference>
<proteinExistence type="inferred from homology"/>
<dbReference type="GO" id="GO:0005789">
    <property type="term" value="C:endoplasmic reticulum membrane"/>
    <property type="evidence" value="ECO:0007669"/>
    <property type="project" value="UniProtKB-SubCell"/>
</dbReference>
<evidence type="ECO:0000256" key="9">
    <source>
        <dbReference type="ARBA" id="ARBA00023033"/>
    </source>
</evidence>
<sequence length="560" mass="64006">MLCGPETIREALVDQAGAFSGRGTIASTEAIFQGYGLNFANGERWNVLRRFTLATMRDFGMGKWSMEERIQEEAQCLVEELRKSQGGLVDPLFLFQSATANIICSIVFGKRFDYKDRQFLRLLDLIYQSFALISSFSSQMFELFPSILKHFPGMHREISKVSQEIITFIGHSVEKHQETLDPSAPRDFIDAYLLRMEKDKSDPHTEFHHKNLVLTSLSLFFAGTETTSTTLRYGFLFLLKYPHVAERVHKEIEQVIGSHRQRALDDRTKMPYTEAVICEIQRFADLVPIGLPHVVTKDIHFRGFIIPKMSLAGLPHLCNTEIFPILTTALHDPRHFEKPDTFNPDHFLDAKEALKKSEAFMPFSIERVHKEIEQVIGPHHQPALDDRTKMLYTEAVICEIQKFSDLLPIGVPHMVTKDIHLRGFIIPKGSVFALEKALPVLNCSSSSPPSFRISPFPAQWLLRTLTSHPRKLVWAEYPQRTRFTFCPTRWNNGRGIKDYRVIKCPNSVENDPSLPASEKPFVNQHPSPYLVATPCKSYFCHLPSILFVVLPNSILCSFPM</sequence>
<comment type="function">
    <text evidence="11">Cytochromes P450 are a group of heme-thiolate monooxygenases. In liver microsomes, this enzyme is involved in an NADPH-dependent electron transport pathway. It oxidizes a variety of structurally unrelated compounds, including steroids, fatty acids, and xenobiotics.</text>
</comment>
<evidence type="ECO:0000256" key="11">
    <source>
        <dbReference type="RuleBase" id="RU368046"/>
    </source>
</evidence>
<keyword evidence="3 11" id="KW-0349">Heme</keyword>
<evidence type="ECO:0000313" key="13">
    <source>
        <dbReference type="RefSeq" id="XP_021107396.1"/>
    </source>
</evidence>
<dbReference type="AlphaFoldDB" id="A0AAX6SD97"/>
<keyword evidence="10" id="KW-0472">Membrane</keyword>
<comment type="subcellular location">
    <subcellularLocation>
        <location evidence="11">Endoplasmic reticulum membrane</location>
        <topology evidence="11">Peripheral membrane protein</topology>
    </subcellularLocation>
    <subcellularLocation>
        <location evidence="11">Microsome membrane</location>
        <topology evidence="11">Peripheral membrane protein</topology>
    </subcellularLocation>
</comment>
<dbReference type="Gene3D" id="1.10.630.10">
    <property type="entry name" value="Cytochrome P450"/>
    <property type="match status" value="2"/>
</dbReference>
<dbReference type="InterPro" id="IPR036396">
    <property type="entry name" value="Cyt_P450_sf"/>
</dbReference>
<dbReference type="RefSeq" id="XP_021107396.1">
    <property type="nucleotide sequence ID" value="XM_021251737.1"/>
</dbReference>
<dbReference type="FunFam" id="1.10.630.10:FF:000238">
    <property type="entry name" value="Cytochrome P450 2A6"/>
    <property type="match status" value="1"/>
</dbReference>
<evidence type="ECO:0000256" key="3">
    <source>
        <dbReference type="ARBA" id="ARBA00022617"/>
    </source>
</evidence>
<gene>
    <name evidence="13" type="primary">LOC101711936</name>
</gene>
<dbReference type="GO" id="GO:0020037">
    <property type="term" value="F:heme binding"/>
    <property type="evidence" value="ECO:0007669"/>
    <property type="project" value="UniProtKB-UniRule"/>
</dbReference>
<dbReference type="GO" id="GO:0005506">
    <property type="term" value="F:iron ion binding"/>
    <property type="evidence" value="ECO:0007669"/>
    <property type="project" value="UniProtKB-UniRule"/>
</dbReference>
<name>A0AAX6SD97_HETGA</name>
<keyword evidence="12" id="KW-1185">Reference proteome</keyword>
<evidence type="ECO:0000256" key="7">
    <source>
        <dbReference type="ARBA" id="ARBA00023002"/>
    </source>
</evidence>
<dbReference type="PRINTS" id="PR00385">
    <property type="entry name" value="P450"/>
</dbReference>
<dbReference type="PRINTS" id="PR00463">
    <property type="entry name" value="EP450I"/>
</dbReference>
<keyword evidence="5 11" id="KW-0256">Endoplasmic reticulum</keyword>
<evidence type="ECO:0000256" key="8">
    <source>
        <dbReference type="ARBA" id="ARBA00023004"/>
    </source>
</evidence>
<dbReference type="GO" id="GO:0019373">
    <property type="term" value="P:epoxygenase P450 pathway"/>
    <property type="evidence" value="ECO:0007669"/>
    <property type="project" value="TreeGrafter"/>
</dbReference>
<accession>A0AAX6SD97</accession>
<evidence type="ECO:0000256" key="4">
    <source>
        <dbReference type="ARBA" id="ARBA00022723"/>
    </source>
</evidence>
<dbReference type="EC" id="1.14.14.1" evidence="11"/>
<evidence type="ECO:0000256" key="2">
    <source>
        <dbReference type="ARBA" id="ARBA00010617"/>
    </source>
</evidence>
<organism evidence="12 13">
    <name type="scientific">Heterocephalus glaber</name>
    <name type="common">Naked mole rat</name>
    <dbReference type="NCBI Taxonomy" id="10181"/>
    <lineage>
        <taxon>Eukaryota</taxon>
        <taxon>Metazoa</taxon>
        <taxon>Chordata</taxon>
        <taxon>Craniata</taxon>
        <taxon>Vertebrata</taxon>
        <taxon>Euteleostomi</taxon>
        <taxon>Mammalia</taxon>
        <taxon>Eutheria</taxon>
        <taxon>Euarchontoglires</taxon>
        <taxon>Glires</taxon>
        <taxon>Rodentia</taxon>
        <taxon>Hystricomorpha</taxon>
        <taxon>Bathyergidae</taxon>
        <taxon>Heterocephalus</taxon>
    </lineage>
</organism>
<dbReference type="GO" id="GO:0006805">
    <property type="term" value="P:xenobiotic metabolic process"/>
    <property type="evidence" value="ECO:0007669"/>
    <property type="project" value="TreeGrafter"/>
</dbReference>
<dbReference type="GO" id="GO:0016712">
    <property type="term" value="F:oxidoreductase activity, acting on paired donors, with incorporation or reduction of molecular oxygen, reduced flavin or flavoprotein as one donor, and incorporation of one atom of oxygen"/>
    <property type="evidence" value="ECO:0007669"/>
    <property type="project" value="UniProtKB-EC"/>
</dbReference>
<keyword evidence="8 11" id="KW-0408">Iron</keyword>
<comment type="cofactor">
    <cofactor evidence="1 11">
        <name>heme</name>
        <dbReference type="ChEBI" id="CHEBI:30413"/>
    </cofactor>
</comment>
<keyword evidence="7 11" id="KW-0560">Oxidoreductase</keyword>
<dbReference type="InterPro" id="IPR001128">
    <property type="entry name" value="Cyt_P450"/>
</dbReference>
<keyword evidence="4 11" id="KW-0479">Metal-binding</keyword>
<reference evidence="13" key="1">
    <citation type="submission" date="2025-08" db="UniProtKB">
        <authorList>
            <consortium name="RefSeq"/>
        </authorList>
    </citation>
    <scope>IDENTIFICATION</scope>
</reference>
<dbReference type="PRINTS" id="PR01685">
    <property type="entry name" value="EP450ICYP2B"/>
</dbReference>